<dbReference type="FunFam" id="1.10.510.10:FF:000044">
    <property type="entry name" value="Putative LRR receptor-like serine/threonine-protein kinase"/>
    <property type="match status" value="1"/>
</dbReference>
<feature type="non-terminal residue" evidence="16">
    <location>
        <position position="329"/>
    </location>
</feature>
<keyword evidence="13" id="KW-0675">Receptor</keyword>
<dbReference type="Pfam" id="PF07714">
    <property type="entry name" value="PK_Tyr_Ser-Thr"/>
    <property type="match status" value="1"/>
</dbReference>
<name>A0A7J9KUR5_GOSSC</name>
<dbReference type="GO" id="GO:0016020">
    <property type="term" value="C:membrane"/>
    <property type="evidence" value="ECO:0007669"/>
    <property type="project" value="UniProtKB-SubCell"/>
</dbReference>
<dbReference type="EMBL" id="JABFAF010000002">
    <property type="protein sequence ID" value="MBA0849939.1"/>
    <property type="molecule type" value="Genomic_DNA"/>
</dbReference>
<dbReference type="InterPro" id="IPR051824">
    <property type="entry name" value="LRR_Rcpt-Like_S/T_Kinase"/>
</dbReference>
<evidence type="ECO:0000256" key="9">
    <source>
        <dbReference type="ARBA" id="ARBA00022777"/>
    </source>
</evidence>
<organism evidence="16 17">
    <name type="scientific">Gossypium schwendimanii</name>
    <name type="common">Cotton</name>
    <dbReference type="NCBI Taxonomy" id="34291"/>
    <lineage>
        <taxon>Eukaryota</taxon>
        <taxon>Viridiplantae</taxon>
        <taxon>Streptophyta</taxon>
        <taxon>Embryophyta</taxon>
        <taxon>Tracheophyta</taxon>
        <taxon>Spermatophyta</taxon>
        <taxon>Magnoliopsida</taxon>
        <taxon>eudicotyledons</taxon>
        <taxon>Gunneridae</taxon>
        <taxon>Pentapetalae</taxon>
        <taxon>rosids</taxon>
        <taxon>malvids</taxon>
        <taxon>Malvales</taxon>
        <taxon>Malvaceae</taxon>
        <taxon>Malvoideae</taxon>
        <taxon>Gossypium</taxon>
    </lineage>
</organism>
<evidence type="ECO:0000256" key="3">
    <source>
        <dbReference type="ARBA" id="ARBA00022553"/>
    </source>
</evidence>
<dbReference type="GO" id="GO:0005524">
    <property type="term" value="F:ATP binding"/>
    <property type="evidence" value="ECO:0007669"/>
    <property type="project" value="UniProtKB-KW"/>
</dbReference>
<dbReference type="InterPro" id="IPR008271">
    <property type="entry name" value="Ser/Thr_kinase_AS"/>
</dbReference>
<dbReference type="FunFam" id="3.30.200.20:FF:000217">
    <property type="entry name" value="probable LRR receptor-like serine/threonine-protein kinase At1g53430"/>
    <property type="match status" value="1"/>
</dbReference>
<evidence type="ECO:0000259" key="15">
    <source>
        <dbReference type="PROSITE" id="PS50011"/>
    </source>
</evidence>
<comment type="caution">
    <text evidence="16">The sequence shown here is derived from an EMBL/GenBank/DDBJ whole genome shotgun (WGS) entry which is preliminary data.</text>
</comment>
<feature type="domain" description="Protein kinase" evidence="15">
    <location>
        <begin position="23"/>
        <end position="279"/>
    </location>
</feature>
<evidence type="ECO:0000256" key="10">
    <source>
        <dbReference type="ARBA" id="ARBA00022840"/>
    </source>
</evidence>
<dbReference type="Gene3D" id="1.10.510.10">
    <property type="entry name" value="Transferase(Phosphotransferase) domain 1"/>
    <property type="match status" value="1"/>
</dbReference>
<dbReference type="Gene3D" id="3.30.200.20">
    <property type="entry name" value="Phosphorylase Kinase, domain 1"/>
    <property type="match status" value="1"/>
</dbReference>
<sequence>LKGIELQTGSFTLRQIKDATNNFDAANKIGEGGFGPVYKGILADGKEIAVKQLSARSKQGNREFVTEIGMISALQHPHLVKLYGCCIEGNQLMLIYEYLENNSLARALFGPEESQLTLDWPTRRKICIGIARGLAYLHEESRLKIVHRDIKASNVLLDKDLNPKISDFGLAKLDEEDNTHISTRIAGTYGYMAPEYAMHGHLTDKADVYSFGIVSLEIANTLKQEVKLLDLIDPRVAYHCNAEEAMVMIDVALLCTNPTAAARPSMSMVVSMLEGKALVADILTESSIYASKFDAKRLYGRAEGNDAENNSQTTSILGDGQWTLSSDLY</sequence>
<dbReference type="PROSITE" id="PS50011">
    <property type="entry name" value="PROTEIN_KINASE_DOM"/>
    <property type="match status" value="1"/>
</dbReference>
<evidence type="ECO:0000313" key="16">
    <source>
        <dbReference type="EMBL" id="MBA0849939.1"/>
    </source>
</evidence>
<evidence type="ECO:0000256" key="6">
    <source>
        <dbReference type="ARBA" id="ARBA00022729"/>
    </source>
</evidence>
<dbReference type="PROSITE" id="PS00108">
    <property type="entry name" value="PROTEIN_KINASE_ST"/>
    <property type="match status" value="1"/>
</dbReference>
<evidence type="ECO:0000256" key="5">
    <source>
        <dbReference type="ARBA" id="ARBA00022692"/>
    </source>
</evidence>
<dbReference type="InterPro" id="IPR011009">
    <property type="entry name" value="Kinase-like_dom_sf"/>
</dbReference>
<dbReference type="PANTHER" id="PTHR48006">
    <property type="entry name" value="LEUCINE-RICH REPEAT-CONTAINING PROTEIN DDB_G0281931-RELATED"/>
    <property type="match status" value="1"/>
</dbReference>
<evidence type="ECO:0000256" key="12">
    <source>
        <dbReference type="ARBA" id="ARBA00023136"/>
    </source>
</evidence>
<dbReference type="SUPFAM" id="SSF56112">
    <property type="entry name" value="Protein kinase-like (PK-like)"/>
    <property type="match status" value="1"/>
</dbReference>
<dbReference type="InterPro" id="IPR000719">
    <property type="entry name" value="Prot_kinase_dom"/>
</dbReference>
<reference evidence="16 17" key="1">
    <citation type="journal article" date="2019" name="Genome Biol. Evol.">
        <title>Insights into the evolution of the New World diploid cottons (Gossypium, subgenus Houzingenia) based on genome sequencing.</title>
        <authorList>
            <person name="Grover C.E."/>
            <person name="Arick M.A. 2nd"/>
            <person name="Thrash A."/>
            <person name="Conover J.L."/>
            <person name="Sanders W.S."/>
            <person name="Peterson D.G."/>
            <person name="Frelichowski J.E."/>
            <person name="Scheffler J.A."/>
            <person name="Scheffler B.E."/>
            <person name="Wendel J.F."/>
        </authorList>
    </citation>
    <scope>NUCLEOTIDE SEQUENCE [LARGE SCALE GENOMIC DNA]</scope>
    <source>
        <strain evidence="16">1</strain>
        <tissue evidence="16">Leaf</tissue>
    </source>
</reference>
<comment type="subcellular location">
    <subcellularLocation>
        <location evidence="1">Membrane</location>
        <topology evidence="1">Single-pass type I membrane protein</topology>
    </subcellularLocation>
</comment>
<dbReference type="PANTHER" id="PTHR48006:SF81">
    <property type="entry name" value="PROTEIN KINASE DOMAIN-CONTAINING PROTEIN"/>
    <property type="match status" value="1"/>
</dbReference>
<keyword evidence="10" id="KW-0067">ATP-binding</keyword>
<dbReference type="GO" id="GO:0004674">
    <property type="term" value="F:protein serine/threonine kinase activity"/>
    <property type="evidence" value="ECO:0007669"/>
    <property type="project" value="UniProtKB-KW"/>
</dbReference>
<evidence type="ECO:0000256" key="1">
    <source>
        <dbReference type="ARBA" id="ARBA00004479"/>
    </source>
</evidence>
<keyword evidence="17" id="KW-1185">Reference proteome</keyword>
<keyword evidence="12" id="KW-0472">Membrane</keyword>
<dbReference type="OrthoDB" id="4062651at2759"/>
<evidence type="ECO:0000256" key="11">
    <source>
        <dbReference type="ARBA" id="ARBA00022989"/>
    </source>
</evidence>
<feature type="non-terminal residue" evidence="16">
    <location>
        <position position="1"/>
    </location>
</feature>
<keyword evidence="7" id="KW-0677">Repeat</keyword>
<accession>A0A7J9KUR5</accession>
<keyword evidence="6" id="KW-0732">Signal</keyword>
<proteinExistence type="predicted"/>
<evidence type="ECO:0000256" key="13">
    <source>
        <dbReference type="ARBA" id="ARBA00023170"/>
    </source>
</evidence>
<dbReference type="CDD" id="cd14066">
    <property type="entry name" value="STKc_IRAK"/>
    <property type="match status" value="1"/>
</dbReference>
<keyword evidence="2" id="KW-0723">Serine/threonine-protein kinase</keyword>
<keyword evidence="11" id="KW-1133">Transmembrane helix</keyword>
<dbReference type="AlphaFoldDB" id="A0A7J9KUR5"/>
<dbReference type="Proteomes" id="UP000593576">
    <property type="component" value="Unassembled WGS sequence"/>
</dbReference>
<keyword evidence="14" id="KW-0325">Glycoprotein</keyword>
<evidence type="ECO:0000256" key="4">
    <source>
        <dbReference type="ARBA" id="ARBA00022679"/>
    </source>
</evidence>
<evidence type="ECO:0000256" key="14">
    <source>
        <dbReference type="ARBA" id="ARBA00023180"/>
    </source>
</evidence>
<keyword evidence="3" id="KW-0597">Phosphoprotein</keyword>
<evidence type="ECO:0000256" key="2">
    <source>
        <dbReference type="ARBA" id="ARBA00022527"/>
    </source>
</evidence>
<keyword evidence="8" id="KW-0547">Nucleotide-binding</keyword>
<protein>
    <recommendedName>
        <fullName evidence="15">Protein kinase domain-containing protein</fullName>
    </recommendedName>
</protein>
<dbReference type="InterPro" id="IPR001245">
    <property type="entry name" value="Ser-Thr/Tyr_kinase_cat_dom"/>
</dbReference>
<gene>
    <name evidence="16" type="ORF">Goshw_023011</name>
</gene>
<evidence type="ECO:0000313" key="17">
    <source>
        <dbReference type="Proteomes" id="UP000593576"/>
    </source>
</evidence>
<keyword evidence="4" id="KW-0808">Transferase</keyword>
<keyword evidence="9" id="KW-0418">Kinase</keyword>
<evidence type="ECO:0000256" key="8">
    <source>
        <dbReference type="ARBA" id="ARBA00022741"/>
    </source>
</evidence>
<keyword evidence="5" id="KW-0812">Transmembrane</keyword>
<dbReference type="SMART" id="SM00220">
    <property type="entry name" value="S_TKc"/>
    <property type="match status" value="1"/>
</dbReference>
<evidence type="ECO:0000256" key="7">
    <source>
        <dbReference type="ARBA" id="ARBA00022737"/>
    </source>
</evidence>